<sequence>MKLIFLGTSAGRPTPERNVMSVALRFPEERNRFWLFDAGEGTQHRLLGTKLKLSKLDRIFITHMHGDHLYGLPGLLTSRTFHDGAGKLRVYGPKGLADYLGTVLRVSEAHLNYELEVSEIEPGDTLDLDDRFSVETAELDHRIPCIGYRITERPRPGALDLAALARLGVPPGPLYGKLKRGEDVALDDGSTILSSEVVGPPSDGRIVTILGDTSPCDNAVKLARNADVLVHEATFGAGMEEKALDYGHSTITQAAGIARRAKAKRLIVTHISARYGEEEVAAMVAEARKEFPELEAARDYLEVGVTP</sequence>
<dbReference type="SUPFAM" id="SSF56281">
    <property type="entry name" value="Metallo-hydrolase/oxidoreductase"/>
    <property type="match status" value="1"/>
</dbReference>
<keyword evidence="5 10" id="KW-0479">Metal-binding</keyword>
<evidence type="ECO:0000256" key="3">
    <source>
        <dbReference type="ARBA" id="ARBA00022694"/>
    </source>
</evidence>
<organism evidence="11 12">
    <name type="scientific">Cohnella xylanilytica</name>
    <dbReference type="NCBI Taxonomy" id="557555"/>
    <lineage>
        <taxon>Bacteria</taxon>
        <taxon>Bacillati</taxon>
        <taxon>Bacillota</taxon>
        <taxon>Bacilli</taxon>
        <taxon>Bacillales</taxon>
        <taxon>Paenibacillaceae</taxon>
        <taxon>Cohnella</taxon>
    </lineage>
</organism>
<dbReference type="NCBIfam" id="NF000801">
    <property type="entry name" value="PRK00055.1-3"/>
    <property type="match status" value="1"/>
</dbReference>
<dbReference type="AlphaFoldDB" id="A0A841UC61"/>
<feature type="binding site" evidence="10">
    <location>
        <position position="141"/>
    </location>
    <ligand>
        <name>Zn(2+)</name>
        <dbReference type="ChEBI" id="CHEBI:29105"/>
        <label>1</label>
        <note>catalytic</note>
    </ligand>
</feature>
<dbReference type="RefSeq" id="WP_185139493.1">
    <property type="nucleotide sequence ID" value="NZ_JACJVR010000130.1"/>
</dbReference>
<accession>A0A841UC61</accession>
<evidence type="ECO:0000256" key="4">
    <source>
        <dbReference type="ARBA" id="ARBA00022722"/>
    </source>
</evidence>
<reference evidence="11 12" key="1">
    <citation type="submission" date="2020-08" db="EMBL/GenBank/DDBJ databases">
        <title>Cohnella phylogeny.</title>
        <authorList>
            <person name="Dunlap C."/>
        </authorList>
    </citation>
    <scope>NUCLEOTIDE SEQUENCE [LARGE SCALE GENOMIC DNA]</scope>
    <source>
        <strain evidence="11 12">DSM 25239</strain>
    </source>
</reference>
<evidence type="ECO:0000256" key="1">
    <source>
        <dbReference type="ARBA" id="ARBA00011738"/>
    </source>
</evidence>
<dbReference type="Proteomes" id="UP000553776">
    <property type="component" value="Unassembled WGS sequence"/>
</dbReference>
<evidence type="ECO:0000313" key="11">
    <source>
        <dbReference type="EMBL" id="MBB6695541.1"/>
    </source>
</evidence>
<feature type="binding site" evidence="10">
    <location>
        <position position="67"/>
    </location>
    <ligand>
        <name>Zn(2+)</name>
        <dbReference type="ChEBI" id="CHEBI:29105"/>
        <label>2</label>
        <note>catalytic</note>
    </ligand>
</feature>
<evidence type="ECO:0000256" key="6">
    <source>
        <dbReference type="ARBA" id="ARBA00022759"/>
    </source>
</evidence>
<dbReference type="Gene3D" id="3.60.15.10">
    <property type="entry name" value="Ribonuclease Z/Hydroxyacylglutathione hydrolase-like"/>
    <property type="match status" value="1"/>
</dbReference>
<evidence type="ECO:0000256" key="9">
    <source>
        <dbReference type="ARBA" id="ARBA00057812"/>
    </source>
</evidence>
<gene>
    <name evidence="10 11" type="primary">rnz</name>
    <name evidence="11" type="ORF">H7B90_29540</name>
</gene>
<dbReference type="HAMAP" id="MF_01818">
    <property type="entry name" value="RNase_Z_BN"/>
    <property type="match status" value="1"/>
</dbReference>
<dbReference type="EC" id="3.1.26.11" evidence="2 10"/>
<evidence type="ECO:0000256" key="5">
    <source>
        <dbReference type="ARBA" id="ARBA00022723"/>
    </source>
</evidence>
<keyword evidence="8 10" id="KW-0862">Zinc</keyword>
<dbReference type="GO" id="GO:0042781">
    <property type="term" value="F:3'-tRNA processing endoribonuclease activity"/>
    <property type="evidence" value="ECO:0007669"/>
    <property type="project" value="UniProtKB-UniRule"/>
</dbReference>
<feature type="active site" description="Proton acceptor" evidence="10">
    <location>
        <position position="67"/>
    </location>
</feature>
<dbReference type="PANTHER" id="PTHR46018:SF2">
    <property type="entry name" value="ZINC PHOSPHODIESTERASE ELAC PROTEIN 1"/>
    <property type="match status" value="1"/>
</dbReference>
<feature type="binding site" evidence="10">
    <location>
        <position position="270"/>
    </location>
    <ligand>
        <name>Zn(2+)</name>
        <dbReference type="ChEBI" id="CHEBI:29105"/>
        <label>2</label>
        <note>catalytic</note>
    </ligand>
</feature>
<evidence type="ECO:0000256" key="8">
    <source>
        <dbReference type="ARBA" id="ARBA00022833"/>
    </source>
</evidence>
<comment type="caution">
    <text evidence="11">The sequence shown here is derived from an EMBL/GenBank/DDBJ whole genome shotgun (WGS) entry which is preliminary data.</text>
</comment>
<dbReference type="InterPro" id="IPR036866">
    <property type="entry name" value="RibonucZ/Hydroxyglut_hydro"/>
</dbReference>
<comment type="function">
    <text evidence="9 10">Zinc phosphodiesterase, which displays some tRNA 3'-processing endonuclease activity. Probably involved in tRNA maturation, by removing a 3'-trailer from precursor tRNA.</text>
</comment>
<evidence type="ECO:0000256" key="7">
    <source>
        <dbReference type="ARBA" id="ARBA00022801"/>
    </source>
</evidence>
<feature type="binding site" evidence="10">
    <location>
        <position position="63"/>
    </location>
    <ligand>
        <name>Zn(2+)</name>
        <dbReference type="ChEBI" id="CHEBI:29105"/>
        <label>1</label>
        <note>catalytic</note>
    </ligand>
</feature>
<dbReference type="NCBIfam" id="TIGR02651">
    <property type="entry name" value="RNase_Z"/>
    <property type="match status" value="1"/>
</dbReference>
<dbReference type="EMBL" id="JACJVR010000130">
    <property type="protein sequence ID" value="MBB6695541.1"/>
    <property type="molecule type" value="Genomic_DNA"/>
</dbReference>
<evidence type="ECO:0000313" key="12">
    <source>
        <dbReference type="Proteomes" id="UP000553776"/>
    </source>
</evidence>
<keyword evidence="4 10" id="KW-0540">Nuclease</keyword>
<dbReference type="FunFam" id="3.60.15.10:FF:000002">
    <property type="entry name" value="Ribonuclease Z"/>
    <property type="match status" value="1"/>
</dbReference>
<comment type="catalytic activity">
    <reaction evidence="10">
        <text>Endonucleolytic cleavage of RNA, removing extra 3' nucleotides from tRNA precursor, generating 3' termini of tRNAs. A 3'-hydroxy group is left at the tRNA terminus and a 5'-phosphoryl group is left at the trailer molecule.</text>
        <dbReference type="EC" id="3.1.26.11"/>
    </reaction>
</comment>
<evidence type="ECO:0000256" key="10">
    <source>
        <dbReference type="HAMAP-Rule" id="MF_01818"/>
    </source>
</evidence>
<keyword evidence="12" id="KW-1185">Reference proteome</keyword>
<dbReference type="GO" id="GO:0042802">
    <property type="term" value="F:identical protein binding"/>
    <property type="evidence" value="ECO:0007669"/>
    <property type="project" value="UniProtKB-ARBA"/>
</dbReference>
<feature type="binding site" evidence="10">
    <location>
        <position position="65"/>
    </location>
    <ligand>
        <name>Zn(2+)</name>
        <dbReference type="ChEBI" id="CHEBI:29105"/>
        <label>1</label>
        <note>catalytic</note>
    </ligand>
</feature>
<comment type="cofactor">
    <cofactor evidence="10">
        <name>Zn(2+)</name>
        <dbReference type="ChEBI" id="CHEBI:29105"/>
    </cofactor>
    <text evidence="10">Binds 2 Zn(2+) ions.</text>
</comment>
<protein>
    <recommendedName>
        <fullName evidence="2 10">Ribonuclease Z</fullName>
        <shortName evidence="10">RNase Z</shortName>
        <ecNumber evidence="2 10">3.1.26.11</ecNumber>
    </recommendedName>
    <alternativeName>
        <fullName evidence="10">tRNA 3 endonuclease</fullName>
    </alternativeName>
    <alternativeName>
        <fullName evidence="10">tRNase Z</fullName>
    </alternativeName>
</protein>
<comment type="subunit">
    <text evidence="1 10">Homodimer.</text>
</comment>
<feature type="binding site" evidence="10">
    <location>
        <position position="68"/>
    </location>
    <ligand>
        <name>Zn(2+)</name>
        <dbReference type="ChEBI" id="CHEBI:29105"/>
        <label>2</label>
        <note>catalytic</note>
    </ligand>
</feature>
<dbReference type="CDD" id="cd07717">
    <property type="entry name" value="RNaseZ_ZiPD-like_MBL-fold"/>
    <property type="match status" value="1"/>
</dbReference>
<name>A0A841UC61_9BACL</name>
<comment type="similarity">
    <text evidence="10">Belongs to the RNase Z family.</text>
</comment>
<dbReference type="InterPro" id="IPR013471">
    <property type="entry name" value="RNase_Z/BN"/>
</dbReference>
<feature type="binding site" evidence="10">
    <location>
        <position position="212"/>
    </location>
    <ligand>
        <name>Zn(2+)</name>
        <dbReference type="ChEBI" id="CHEBI:29105"/>
        <label>2</label>
        <note>catalytic</note>
    </ligand>
</feature>
<feature type="binding site" evidence="10">
    <location>
        <position position="212"/>
    </location>
    <ligand>
        <name>Zn(2+)</name>
        <dbReference type="ChEBI" id="CHEBI:29105"/>
        <label>1</label>
        <note>catalytic</note>
    </ligand>
</feature>
<proteinExistence type="inferred from homology"/>
<dbReference type="PANTHER" id="PTHR46018">
    <property type="entry name" value="ZINC PHOSPHODIESTERASE ELAC PROTEIN 1"/>
    <property type="match status" value="1"/>
</dbReference>
<keyword evidence="6 10" id="KW-0255">Endonuclease</keyword>
<keyword evidence="3 10" id="KW-0819">tRNA processing</keyword>
<dbReference type="GO" id="GO:0008270">
    <property type="term" value="F:zinc ion binding"/>
    <property type="evidence" value="ECO:0007669"/>
    <property type="project" value="UniProtKB-UniRule"/>
</dbReference>
<keyword evidence="7 10" id="KW-0378">Hydrolase</keyword>
<dbReference type="Pfam" id="PF23023">
    <property type="entry name" value="Anti-Pycsar_Apyc1"/>
    <property type="match status" value="1"/>
</dbReference>
<evidence type="ECO:0000256" key="2">
    <source>
        <dbReference type="ARBA" id="ARBA00012477"/>
    </source>
</evidence>